<feature type="transmembrane region" description="Helical" evidence="1">
    <location>
        <begin position="28"/>
        <end position="54"/>
    </location>
</feature>
<organism evidence="2 3">
    <name type="scientific">Flavobacterium seoulense</name>
    <dbReference type="NCBI Taxonomy" id="1492738"/>
    <lineage>
        <taxon>Bacteria</taxon>
        <taxon>Pseudomonadati</taxon>
        <taxon>Bacteroidota</taxon>
        <taxon>Flavobacteriia</taxon>
        <taxon>Flavobacteriales</taxon>
        <taxon>Flavobacteriaceae</taxon>
        <taxon>Flavobacterium</taxon>
    </lineage>
</organism>
<sequence>MEETTAFEDFDLRLTEESKSFLKETAKWAYFLSIVGFVGVGILVLFALFFGTIFSKLSSFGGNSTPMPMMAGGFITVLYLVIAVIYFFPVYYLFQFSSKLKIAFNNIDNEQLTASFENLKSHYKFMGICAIVMISLYGVIFLFSLIGLAFAA</sequence>
<dbReference type="EMBL" id="JNCA01000003">
    <property type="protein sequence ID" value="KDN56494.1"/>
    <property type="molecule type" value="Genomic_DNA"/>
</dbReference>
<dbReference type="eggNOG" id="ENOG50331AC">
    <property type="taxonomic scope" value="Bacteria"/>
</dbReference>
<name>A0A066WZZ6_9FLAO</name>
<dbReference type="PATRIC" id="fig|1492738.3.peg.508"/>
<evidence type="ECO:0000313" key="3">
    <source>
        <dbReference type="Proteomes" id="UP000027064"/>
    </source>
</evidence>
<dbReference type="OrthoDB" id="1121797at2"/>
<evidence type="ECO:0000256" key="1">
    <source>
        <dbReference type="SAM" id="Phobius"/>
    </source>
</evidence>
<reference evidence="2 3" key="1">
    <citation type="submission" date="2014-05" db="EMBL/GenBank/DDBJ databases">
        <title>Genome Sequence of Flavobacterium sp. EM1321.</title>
        <authorList>
            <person name="Shin S.-K."/>
            <person name="Yi H."/>
        </authorList>
    </citation>
    <scope>NUCLEOTIDE SEQUENCE [LARGE SCALE GENOMIC DNA]</scope>
    <source>
        <strain evidence="2 3">EM1321</strain>
    </source>
</reference>
<comment type="caution">
    <text evidence="2">The sequence shown here is derived from an EMBL/GenBank/DDBJ whole genome shotgun (WGS) entry which is preliminary data.</text>
</comment>
<gene>
    <name evidence="2" type="ORF">FEM21_05130</name>
</gene>
<dbReference type="RefSeq" id="WP_035657404.1">
    <property type="nucleotide sequence ID" value="NZ_JNCA01000003.1"/>
</dbReference>
<keyword evidence="3" id="KW-1185">Reference proteome</keyword>
<keyword evidence="1" id="KW-0472">Membrane</keyword>
<evidence type="ECO:0000313" key="2">
    <source>
        <dbReference type="EMBL" id="KDN56494.1"/>
    </source>
</evidence>
<keyword evidence="1" id="KW-0812">Transmembrane</keyword>
<accession>A0A066WZZ6</accession>
<dbReference type="Proteomes" id="UP000027064">
    <property type="component" value="Unassembled WGS sequence"/>
</dbReference>
<feature type="transmembrane region" description="Helical" evidence="1">
    <location>
        <begin position="74"/>
        <end position="94"/>
    </location>
</feature>
<dbReference type="STRING" id="1492738.FEM21_05130"/>
<keyword evidence="1" id="KW-1133">Transmembrane helix</keyword>
<protein>
    <recommendedName>
        <fullName evidence="4">DUF5362 domain-containing protein</fullName>
    </recommendedName>
</protein>
<feature type="transmembrane region" description="Helical" evidence="1">
    <location>
        <begin position="125"/>
        <end position="151"/>
    </location>
</feature>
<dbReference type="AlphaFoldDB" id="A0A066WZZ6"/>
<proteinExistence type="predicted"/>
<evidence type="ECO:0008006" key="4">
    <source>
        <dbReference type="Google" id="ProtNLM"/>
    </source>
</evidence>